<dbReference type="InterPro" id="IPR016747">
    <property type="entry name" value="Phosphotransbutyrylase"/>
</dbReference>
<organism evidence="3 4">
    <name type="scientific">Cohnella hashimotonis</name>
    <dbReference type="NCBI Taxonomy" id="2826895"/>
    <lineage>
        <taxon>Bacteria</taxon>
        <taxon>Bacillati</taxon>
        <taxon>Bacillota</taxon>
        <taxon>Bacilli</taxon>
        <taxon>Bacillales</taxon>
        <taxon>Paenibacillaceae</taxon>
        <taxon>Cohnella</taxon>
    </lineage>
</organism>
<dbReference type="Proteomes" id="UP001161691">
    <property type="component" value="Unassembled WGS sequence"/>
</dbReference>
<dbReference type="InterPro" id="IPR006976">
    <property type="entry name" value="VanZ-like"/>
</dbReference>
<dbReference type="NCBIfam" id="NF037970">
    <property type="entry name" value="vanZ_1"/>
    <property type="match status" value="1"/>
</dbReference>
<comment type="caution">
    <text evidence="3">The sequence shown here is derived from an EMBL/GenBank/DDBJ whole genome shotgun (WGS) entry which is preliminary data.</text>
</comment>
<evidence type="ECO:0000313" key="4">
    <source>
        <dbReference type="Proteomes" id="UP001161691"/>
    </source>
</evidence>
<name>A0ABT6TBG7_9BACL</name>
<evidence type="ECO:0000256" key="1">
    <source>
        <dbReference type="SAM" id="Phobius"/>
    </source>
</evidence>
<feature type="transmembrane region" description="Helical" evidence="1">
    <location>
        <begin position="84"/>
        <end position="101"/>
    </location>
</feature>
<dbReference type="Pfam" id="PF04892">
    <property type="entry name" value="VanZ"/>
    <property type="match status" value="1"/>
</dbReference>
<feature type="transmembrane region" description="Helical" evidence="1">
    <location>
        <begin position="148"/>
        <end position="167"/>
    </location>
</feature>
<proteinExistence type="predicted"/>
<feature type="domain" description="VanZ-like" evidence="2">
    <location>
        <begin position="15"/>
        <end position="159"/>
    </location>
</feature>
<evidence type="ECO:0000259" key="2">
    <source>
        <dbReference type="Pfam" id="PF04892"/>
    </source>
</evidence>
<keyword evidence="1" id="KW-0472">Membrane</keyword>
<protein>
    <submittedName>
        <fullName evidence="3">VanZ family protein</fullName>
    </submittedName>
</protein>
<reference evidence="3" key="1">
    <citation type="submission" date="2023-04" db="EMBL/GenBank/DDBJ databases">
        <title>Comparative genomic analysis of Cohnella hashimotonis sp. nov., isolated from the International Space Station.</title>
        <authorList>
            <person name="Venkateswaran K."/>
            <person name="Simpson A."/>
        </authorList>
    </citation>
    <scope>NUCLEOTIDE SEQUENCE</scope>
    <source>
        <strain evidence="3">F6_2S_P_1</strain>
    </source>
</reference>
<sequence>MSSAGAARLARALPAVACLALIFFFSSQTYGEQSIIPLLRRHISEYRLSGMLPDISFRYGHSLVSARQAPYQFIEFLFRKGAHVFWYAMLCVSLYLALKALPRLAPSALLRLSAAAVLLAAAACVDEWNQARIAGRTGQPVDVLLDVVGGLLAAAIFLMAAGSIKAARRRAGSSPR</sequence>
<dbReference type="RefSeq" id="WP_282907191.1">
    <property type="nucleotide sequence ID" value="NZ_JAGRPV010000001.1"/>
</dbReference>
<dbReference type="PIRSF" id="PIRSF019083">
    <property type="entry name" value="UCP019083_VanZ"/>
    <property type="match status" value="1"/>
</dbReference>
<keyword evidence="1" id="KW-1133">Transmembrane helix</keyword>
<keyword evidence="4" id="KW-1185">Reference proteome</keyword>
<evidence type="ECO:0000313" key="3">
    <source>
        <dbReference type="EMBL" id="MDI4644171.1"/>
    </source>
</evidence>
<feature type="transmembrane region" description="Helical" evidence="1">
    <location>
        <begin position="108"/>
        <end position="128"/>
    </location>
</feature>
<gene>
    <name evidence="3" type="ORF">KB449_04325</name>
</gene>
<dbReference type="EMBL" id="JAGRPV010000001">
    <property type="protein sequence ID" value="MDI4644171.1"/>
    <property type="molecule type" value="Genomic_DNA"/>
</dbReference>
<keyword evidence="1" id="KW-0812">Transmembrane</keyword>
<accession>A0ABT6TBG7</accession>